<dbReference type="Pfam" id="PF12180">
    <property type="entry name" value="EABR"/>
    <property type="match status" value="1"/>
</dbReference>
<evidence type="ECO:0000256" key="13">
    <source>
        <dbReference type="ARBA" id="ARBA00055998"/>
    </source>
</evidence>
<sequence length="460" mass="53118">MSDRSSVGVDPACHLADPAMENFQVENEVPRTKAQSFNTINTLFHESCREVGVLTHQMRQKDGLITDLRARLARYEGASVRQDGEEPVVFGPSKSLIDTLFEEISMLKQELKDTERQAAQQSETSKLEMERLRQQVTALEQETYRLTRQPEHEKDLEIQRLRRALREQDKAQATRTVLCNSLAEEADQLRSQLGTTVRVCQDLLRRIEGKNEPLGSVDSKTHAPQGIKFTDSAAAQQFTALELKLQKENEVLKQRVAYVESLNAKWQKYDSSREEYVKGLCQKLKELNVGLLQQEIGRLNQLLQQKIEECDRLSRELEESKRADRERIDMLEQQVLTYVDDFKSERADRERAQSRIQDLEEKVRQLEQQLRQQDSLDRSSSCRMPWDSGRTHTSTADSEPLMRSSAERQGTSRQGSGSTQGATRAERPSPTQLQCPHCYTQYDDEHTVEYWRHCDECVHF</sequence>
<dbReference type="InterPro" id="IPR034735">
    <property type="entry name" value="NEMO_ZF"/>
</dbReference>
<name>A0A3B3SH81_9TELE</name>
<keyword evidence="3" id="KW-0597">Phosphoprotein</keyword>
<evidence type="ECO:0000313" key="22">
    <source>
        <dbReference type="Proteomes" id="UP000261540"/>
    </source>
</evidence>
<feature type="region of interest" description="Disordered" evidence="19">
    <location>
        <begin position="367"/>
        <end position="436"/>
    </location>
</feature>
<dbReference type="PANTHER" id="PTHR31882">
    <property type="entry name" value="TNFAIP3-INTERACTING PROTEIN COILED COIL FAMILY MEMBER"/>
    <property type="match status" value="1"/>
</dbReference>
<comment type="subcellular location">
    <subcellularLocation>
        <location evidence="1">Cytoplasm</location>
    </subcellularLocation>
</comment>
<keyword evidence="12" id="KW-0395">Inflammatory response</keyword>
<keyword evidence="22" id="KW-1185">Reference proteome</keyword>
<organism evidence="21 22">
    <name type="scientific">Paramormyrops kingsleyae</name>
    <dbReference type="NCBI Taxonomy" id="1676925"/>
    <lineage>
        <taxon>Eukaryota</taxon>
        <taxon>Metazoa</taxon>
        <taxon>Chordata</taxon>
        <taxon>Craniata</taxon>
        <taxon>Vertebrata</taxon>
        <taxon>Euteleostomi</taxon>
        <taxon>Actinopterygii</taxon>
        <taxon>Neopterygii</taxon>
        <taxon>Teleostei</taxon>
        <taxon>Osteoglossocephala</taxon>
        <taxon>Osteoglossomorpha</taxon>
        <taxon>Osteoglossiformes</taxon>
        <taxon>Mormyridae</taxon>
        <taxon>Paramormyrops</taxon>
    </lineage>
</organism>
<dbReference type="Gene3D" id="1.20.5.1180">
    <property type="entry name" value="Geminin coiled-coil domain"/>
    <property type="match status" value="1"/>
</dbReference>
<evidence type="ECO:0000256" key="14">
    <source>
        <dbReference type="ARBA" id="ARBA00063508"/>
    </source>
</evidence>
<evidence type="ECO:0000256" key="4">
    <source>
        <dbReference type="ARBA" id="ARBA00022703"/>
    </source>
</evidence>
<dbReference type="Proteomes" id="UP000261540">
    <property type="component" value="Unplaced"/>
</dbReference>
<comment type="function">
    <text evidence="13">Inhibits NF-kappa-B activation by blocking the interaction of RIPK1 with its downstream effector NEMO/IKBKG. Forms a ternary complex with NFKB1 and MAP3K8 but appears to function upstream of MAP3K8 in the TLR4 signaling pathway that regulates MAP3K8 activation. Involved in activation of the MEK/ERK signaling pathway during innate immune response; this function seems to be stimulus- and cell type specific. Required for stability of MAP3K8. Involved in regulation of apoptosis in endothelial cells; promotes TEK agonist-stimulated endothelial survival. May act as transcriptional coactivator when translocated to the nucleus. Enhances CHUK-mediated NF-kappa-B activation involving NF-kappa-B p50-p65 and p50-c-Rel complexes.</text>
</comment>
<keyword evidence="10 18" id="KW-0175">Coiled coil</keyword>
<evidence type="ECO:0000256" key="3">
    <source>
        <dbReference type="ARBA" id="ARBA00022553"/>
    </source>
</evidence>
<feature type="domain" description="CCHC NOA-type" evidence="20">
    <location>
        <begin position="427"/>
        <end position="459"/>
    </location>
</feature>
<keyword evidence="7" id="KW-0862">Zinc</keyword>
<dbReference type="GO" id="GO:0071222">
    <property type="term" value="P:cellular response to lipopolysaccharide"/>
    <property type="evidence" value="ECO:0007669"/>
    <property type="project" value="TreeGrafter"/>
</dbReference>
<accession>A0A3B3SH81</accession>
<dbReference type="GO" id="GO:0006954">
    <property type="term" value="P:inflammatory response"/>
    <property type="evidence" value="ECO:0007669"/>
    <property type="project" value="UniProtKB-KW"/>
</dbReference>
<evidence type="ECO:0000256" key="15">
    <source>
        <dbReference type="ARBA" id="ARBA00073020"/>
    </source>
</evidence>
<dbReference type="GO" id="GO:0005737">
    <property type="term" value="C:cytoplasm"/>
    <property type="evidence" value="ECO:0007669"/>
    <property type="project" value="UniProtKB-SubCell"/>
</dbReference>
<evidence type="ECO:0000256" key="10">
    <source>
        <dbReference type="ARBA" id="ARBA00023054"/>
    </source>
</evidence>
<feature type="compositionally biased region" description="Low complexity" evidence="19">
    <location>
        <begin position="408"/>
        <end position="421"/>
    </location>
</feature>
<comment type="subunit">
    <text evidence="14">Interacts with STK11/LKB1, TNFAIP3, IKBKG, NFKB1, MAP3K8, TEK, RIPK1, CHUK, IKBKB and SMARCD1. Interacts with polyubiquitin.</text>
</comment>
<dbReference type="OrthoDB" id="6066489at2759"/>
<dbReference type="Gene3D" id="1.20.5.990">
    <property type="entry name" value="Nemo cc2-lz domain - 1d5 darpin complex"/>
    <property type="match status" value="1"/>
</dbReference>
<dbReference type="GO" id="GO:0008270">
    <property type="term" value="F:zinc ion binding"/>
    <property type="evidence" value="ECO:0007669"/>
    <property type="project" value="UniProtKB-KW"/>
</dbReference>
<evidence type="ECO:0000256" key="18">
    <source>
        <dbReference type="SAM" id="Coils"/>
    </source>
</evidence>
<keyword evidence="2" id="KW-0963">Cytoplasm</keyword>
<evidence type="ECO:0000313" key="21">
    <source>
        <dbReference type="Ensembl" id="ENSPKIP00000029376.1"/>
    </source>
</evidence>
<dbReference type="GO" id="GO:0034138">
    <property type="term" value="P:toll-like receptor 3 signaling pathway"/>
    <property type="evidence" value="ECO:0007669"/>
    <property type="project" value="TreeGrafter"/>
</dbReference>
<dbReference type="GO" id="GO:0006915">
    <property type="term" value="P:apoptotic process"/>
    <property type="evidence" value="ECO:0007669"/>
    <property type="project" value="UniProtKB-KW"/>
</dbReference>
<evidence type="ECO:0000256" key="8">
    <source>
        <dbReference type="ARBA" id="ARBA00022843"/>
    </source>
</evidence>
<dbReference type="FunFam" id="1.20.5.990:FF:000005">
    <property type="entry name" value="TNFAIP3 interacting protein 2"/>
    <property type="match status" value="1"/>
</dbReference>
<keyword evidence="4" id="KW-0053">Apoptosis</keyword>
<reference evidence="21" key="2">
    <citation type="submission" date="2025-09" db="UniProtKB">
        <authorList>
            <consortium name="Ensembl"/>
        </authorList>
    </citation>
    <scope>IDENTIFICATION</scope>
</reference>
<protein>
    <recommendedName>
        <fullName evidence="15">TNFAIP3-interacting protein 2</fullName>
    </recommendedName>
    <alternativeName>
        <fullName evidence="16">A20-binding inhibitor of NF-kappa-B activation 2</fullName>
    </alternativeName>
</protein>
<dbReference type="GO" id="GO:0043123">
    <property type="term" value="P:positive regulation of canonical NF-kappaB signal transduction"/>
    <property type="evidence" value="ECO:0007669"/>
    <property type="project" value="TreeGrafter"/>
</dbReference>
<dbReference type="PROSITE" id="PS51801">
    <property type="entry name" value="ZF_CCHC_NOA"/>
    <property type="match status" value="1"/>
</dbReference>
<dbReference type="GO" id="GO:0034134">
    <property type="term" value="P:toll-like receptor 2 signaling pathway"/>
    <property type="evidence" value="ECO:0007669"/>
    <property type="project" value="TreeGrafter"/>
</dbReference>
<evidence type="ECO:0000256" key="2">
    <source>
        <dbReference type="ARBA" id="ARBA00022490"/>
    </source>
</evidence>
<dbReference type="GO" id="GO:0070530">
    <property type="term" value="F:K63-linked polyubiquitin modification-dependent protein binding"/>
    <property type="evidence" value="ECO:0007669"/>
    <property type="project" value="InterPro"/>
</dbReference>
<evidence type="ECO:0000256" key="1">
    <source>
        <dbReference type="ARBA" id="ARBA00004496"/>
    </source>
</evidence>
<reference evidence="21" key="1">
    <citation type="submission" date="2025-08" db="UniProtKB">
        <authorList>
            <consortium name="Ensembl"/>
        </authorList>
    </citation>
    <scope>IDENTIFICATION</scope>
</reference>
<dbReference type="CTD" id="79155"/>
<evidence type="ECO:0000256" key="19">
    <source>
        <dbReference type="SAM" id="MobiDB-lite"/>
    </source>
</evidence>
<dbReference type="GeneTree" id="ENSGT00510000046908"/>
<keyword evidence="8" id="KW-0832">Ubl conjugation</keyword>
<keyword evidence="5" id="KW-0479">Metal-binding</keyword>
<evidence type="ECO:0000256" key="9">
    <source>
        <dbReference type="ARBA" id="ARBA00023015"/>
    </source>
</evidence>
<dbReference type="PANTHER" id="PTHR31882:SF6">
    <property type="entry name" value="TNFAIP3-INTERACTING PROTEIN 2"/>
    <property type="match status" value="1"/>
</dbReference>
<feature type="coiled-coil region" evidence="18">
    <location>
        <begin position="97"/>
        <end position="149"/>
    </location>
</feature>
<dbReference type="Ensembl" id="ENSPKIT00000010173.1">
    <property type="protein sequence ID" value="ENSPKIP00000029376.1"/>
    <property type="gene ID" value="ENSPKIG00000010651.1"/>
</dbReference>
<dbReference type="KEGG" id="pki:111837264"/>
<evidence type="ECO:0000256" key="16">
    <source>
        <dbReference type="ARBA" id="ARBA00079469"/>
    </source>
</evidence>
<keyword evidence="9" id="KW-0805">Transcription regulation</keyword>
<evidence type="ECO:0000256" key="17">
    <source>
        <dbReference type="PROSITE-ProRule" id="PRU01142"/>
    </source>
</evidence>
<evidence type="ECO:0000256" key="5">
    <source>
        <dbReference type="ARBA" id="ARBA00022723"/>
    </source>
</evidence>
<evidence type="ECO:0000256" key="12">
    <source>
        <dbReference type="ARBA" id="ARBA00023198"/>
    </source>
</evidence>
<feature type="compositionally biased region" description="Polar residues" evidence="19">
    <location>
        <begin position="367"/>
        <end position="382"/>
    </location>
</feature>
<evidence type="ECO:0000256" key="7">
    <source>
        <dbReference type="ARBA" id="ARBA00022833"/>
    </source>
</evidence>
<evidence type="ECO:0000256" key="6">
    <source>
        <dbReference type="ARBA" id="ARBA00022771"/>
    </source>
</evidence>
<dbReference type="InterPro" id="IPR022008">
    <property type="entry name" value="EABR"/>
</dbReference>
<keyword evidence="6 17" id="KW-0863">Zinc-finger</keyword>
<dbReference type="AlphaFoldDB" id="A0A3B3SH81"/>
<dbReference type="GO" id="GO:0006357">
    <property type="term" value="P:regulation of transcription by RNA polymerase II"/>
    <property type="evidence" value="ECO:0007669"/>
    <property type="project" value="TreeGrafter"/>
</dbReference>
<proteinExistence type="predicted"/>
<keyword evidence="11" id="KW-0804">Transcription</keyword>
<evidence type="ECO:0000256" key="11">
    <source>
        <dbReference type="ARBA" id="ARBA00023163"/>
    </source>
</evidence>
<evidence type="ECO:0000259" key="20">
    <source>
        <dbReference type="PROSITE" id="PS51801"/>
    </source>
</evidence>